<dbReference type="PIRSF" id="PIRSF026426">
    <property type="entry name" value="DUF1499"/>
    <property type="match status" value="1"/>
</dbReference>
<dbReference type="AlphaFoldDB" id="B3E9K3"/>
<dbReference type="eggNOG" id="COG4446">
    <property type="taxonomic scope" value="Bacteria"/>
</dbReference>
<dbReference type="Proteomes" id="UP000002420">
    <property type="component" value="Chromosome"/>
</dbReference>
<gene>
    <name evidence="2" type="ordered locus">Glov_1563</name>
</gene>
<accession>B3E9K3</accession>
<dbReference type="PANTHER" id="PTHR34801:SF6">
    <property type="entry name" value="SLL1620 PROTEIN"/>
    <property type="match status" value="1"/>
</dbReference>
<reference evidence="2 3" key="1">
    <citation type="submission" date="2008-05" db="EMBL/GenBank/DDBJ databases">
        <title>Complete sequence of chromosome of Geobacter lovleyi SZ.</title>
        <authorList>
            <consortium name="US DOE Joint Genome Institute"/>
            <person name="Lucas S."/>
            <person name="Copeland A."/>
            <person name="Lapidus A."/>
            <person name="Glavina del Rio T."/>
            <person name="Dalin E."/>
            <person name="Tice H."/>
            <person name="Bruce D."/>
            <person name="Goodwin L."/>
            <person name="Pitluck S."/>
            <person name="Chertkov O."/>
            <person name="Meincke L."/>
            <person name="Brettin T."/>
            <person name="Detter J.C."/>
            <person name="Han C."/>
            <person name="Tapia R."/>
            <person name="Kuske C.R."/>
            <person name="Schmutz J."/>
            <person name="Larimer F."/>
            <person name="Land M."/>
            <person name="Hauser L."/>
            <person name="Kyrpides N."/>
            <person name="Mikhailova N."/>
            <person name="Sung Y."/>
            <person name="Fletcher K.E."/>
            <person name="Ritalahti K.M."/>
            <person name="Loeffler F.E."/>
            <person name="Richardson P."/>
        </authorList>
    </citation>
    <scope>NUCLEOTIDE SEQUENCE [LARGE SCALE GENOMIC DNA]</scope>
    <source>
        <strain evidence="3">ATCC BAA-1151 / DSM 17278 / SZ</strain>
    </source>
</reference>
<dbReference type="OrthoDB" id="9793534at2"/>
<name>B3E9K3_TRIL1</name>
<feature type="signal peptide" evidence="1">
    <location>
        <begin position="1"/>
        <end position="28"/>
    </location>
</feature>
<dbReference type="HOGENOM" id="CLU_105603_3_0_7"/>
<dbReference type="InterPro" id="IPR010865">
    <property type="entry name" value="DUF1499"/>
</dbReference>
<dbReference type="Pfam" id="PF07386">
    <property type="entry name" value="DUF1499"/>
    <property type="match status" value="1"/>
</dbReference>
<keyword evidence="3" id="KW-1185">Reference proteome</keyword>
<evidence type="ECO:0000313" key="2">
    <source>
        <dbReference type="EMBL" id="ACD95279.1"/>
    </source>
</evidence>
<keyword evidence="1" id="KW-0732">Signal</keyword>
<proteinExistence type="predicted"/>
<dbReference type="STRING" id="398767.Glov_1563"/>
<dbReference type="EMBL" id="CP001089">
    <property type="protein sequence ID" value="ACD95279.1"/>
    <property type="molecule type" value="Genomic_DNA"/>
</dbReference>
<organism evidence="2 3">
    <name type="scientific">Trichlorobacter lovleyi (strain ATCC BAA-1151 / DSM 17278 / SZ)</name>
    <name type="common">Geobacter lovleyi</name>
    <dbReference type="NCBI Taxonomy" id="398767"/>
    <lineage>
        <taxon>Bacteria</taxon>
        <taxon>Pseudomonadati</taxon>
        <taxon>Thermodesulfobacteriota</taxon>
        <taxon>Desulfuromonadia</taxon>
        <taxon>Geobacterales</taxon>
        <taxon>Geobacteraceae</taxon>
        <taxon>Trichlorobacter</taxon>
    </lineage>
</organism>
<dbReference type="KEGG" id="glo:Glov_1563"/>
<sequence>MRLLSAHAVSMNRLLALVSAMIITSAYGAELPPCPASPNCVCSQAKDSHRIAPFSIKGDPDQALRRLHALLLERSDTTVIAVDQDLIKVEFRTLLGFVDDGVFLLDRELAVIHLRSAARLGYWDLGKNRRRMEEIRRQFEQP</sequence>
<feature type="chain" id="PRO_5002787685" description="DUF1499 domain-containing protein" evidence="1">
    <location>
        <begin position="29"/>
        <end position="142"/>
    </location>
</feature>
<dbReference type="PANTHER" id="PTHR34801">
    <property type="entry name" value="EXPRESSED PROTEIN"/>
    <property type="match status" value="1"/>
</dbReference>
<evidence type="ECO:0008006" key="4">
    <source>
        <dbReference type="Google" id="ProtNLM"/>
    </source>
</evidence>
<dbReference type="RefSeq" id="WP_012469621.1">
    <property type="nucleotide sequence ID" value="NC_010814.1"/>
</dbReference>
<evidence type="ECO:0000256" key="1">
    <source>
        <dbReference type="SAM" id="SignalP"/>
    </source>
</evidence>
<evidence type="ECO:0000313" key="3">
    <source>
        <dbReference type="Proteomes" id="UP000002420"/>
    </source>
</evidence>
<protein>
    <recommendedName>
        <fullName evidence="4">DUF1499 domain-containing protein</fullName>
    </recommendedName>
</protein>